<name>A0ABR6N943_9SPHN</name>
<keyword evidence="2" id="KW-1185">Reference proteome</keyword>
<sequence length="214" mass="23380">MTAPRVHPAAIDVAGQPYLRDAKGALVPLAAVKATDLLMDEVVRKATDTAAALSARLKRFKEMAFTSVGEFQALLAQEYDAAIGGKKGNITLTSYDGCRKVQVQVSDILEFGPELQAAKGLIDECLAEWAAGSGAELRALVNRVFSVDKEGQINRAELFMLLRVEIADERWQRAMNAIRESIRVIGSRSYVRFYERDAPDAAWRAIPLDIAAVG</sequence>
<dbReference type="Pfam" id="PF11363">
    <property type="entry name" value="DUF3164"/>
    <property type="match status" value="1"/>
</dbReference>
<accession>A0ABR6N943</accession>
<protein>
    <recommendedName>
        <fullName evidence="3">Sulfate transporter</fullName>
    </recommendedName>
</protein>
<comment type="caution">
    <text evidence="1">The sequence shown here is derived from an EMBL/GenBank/DDBJ whole genome shotgun (WGS) entry which is preliminary data.</text>
</comment>
<dbReference type="Proteomes" id="UP000560131">
    <property type="component" value="Unassembled WGS sequence"/>
</dbReference>
<evidence type="ECO:0000313" key="2">
    <source>
        <dbReference type="Proteomes" id="UP000560131"/>
    </source>
</evidence>
<dbReference type="RefSeq" id="WP_184040421.1">
    <property type="nucleotide sequence ID" value="NZ_BAABAR010000006.1"/>
</dbReference>
<dbReference type="EMBL" id="JACIJN010000013">
    <property type="protein sequence ID" value="MBB5727324.1"/>
    <property type="molecule type" value="Genomic_DNA"/>
</dbReference>
<evidence type="ECO:0008006" key="3">
    <source>
        <dbReference type="Google" id="ProtNLM"/>
    </source>
</evidence>
<dbReference type="InterPro" id="IPR021505">
    <property type="entry name" value="Phage_B3_Orf6"/>
</dbReference>
<organism evidence="1 2">
    <name type="scientific">Sphingomonas endophytica</name>
    <dbReference type="NCBI Taxonomy" id="869719"/>
    <lineage>
        <taxon>Bacteria</taxon>
        <taxon>Pseudomonadati</taxon>
        <taxon>Pseudomonadota</taxon>
        <taxon>Alphaproteobacteria</taxon>
        <taxon>Sphingomonadales</taxon>
        <taxon>Sphingomonadaceae</taxon>
        <taxon>Sphingomonas</taxon>
    </lineage>
</organism>
<reference evidence="1 2" key="1">
    <citation type="submission" date="2020-08" db="EMBL/GenBank/DDBJ databases">
        <title>Genomic Encyclopedia of Type Strains, Phase IV (KMG-IV): sequencing the most valuable type-strain genomes for metagenomic binning, comparative biology and taxonomic classification.</title>
        <authorList>
            <person name="Goeker M."/>
        </authorList>
    </citation>
    <scope>NUCLEOTIDE SEQUENCE [LARGE SCALE GENOMIC DNA]</scope>
    <source>
        <strain evidence="1 2">DSM 101535</strain>
    </source>
</reference>
<gene>
    <name evidence="1" type="ORF">FHS97_003279</name>
</gene>
<proteinExistence type="predicted"/>
<evidence type="ECO:0000313" key="1">
    <source>
        <dbReference type="EMBL" id="MBB5727324.1"/>
    </source>
</evidence>